<accession>A0ABP8CHS2</accession>
<comment type="caution">
    <text evidence="1">The sequence shown here is derived from an EMBL/GenBank/DDBJ whole genome shotgun (WGS) entry which is preliminary data.</text>
</comment>
<reference evidence="2" key="1">
    <citation type="journal article" date="2019" name="Int. J. Syst. Evol. Microbiol.">
        <title>The Global Catalogue of Microorganisms (GCM) 10K type strain sequencing project: providing services to taxonomists for standard genome sequencing and annotation.</title>
        <authorList>
            <consortium name="The Broad Institute Genomics Platform"/>
            <consortium name="The Broad Institute Genome Sequencing Center for Infectious Disease"/>
            <person name="Wu L."/>
            <person name="Ma J."/>
        </authorList>
    </citation>
    <scope>NUCLEOTIDE SEQUENCE [LARGE SCALE GENOMIC DNA]</scope>
    <source>
        <strain evidence="2">JCM 17630</strain>
    </source>
</reference>
<evidence type="ECO:0000313" key="2">
    <source>
        <dbReference type="Proteomes" id="UP001501496"/>
    </source>
</evidence>
<dbReference type="RefSeq" id="WP_344789427.1">
    <property type="nucleotide sequence ID" value="NZ_BAABCA010000007.1"/>
</dbReference>
<keyword evidence="2" id="KW-1185">Reference proteome</keyword>
<evidence type="ECO:0000313" key="1">
    <source>
        <dbReference type="EMBL" id="GAA4239207.1"/>
    </source>
</evidence>
<dbReference type="Proteomes" id="UP001501496">
    <property type="component" value="Unassembled WGS sequence"/>
</dbReference>
<sequence>MKCKICSKQLVGRRDKLFCSVKCKNFYHVNLRKVTAIEVEKIDSILHRNRSILLEVLGKNKVQVTVERMMLEKKNFTFKYHTHQHINSKGKVYYYVYDFAWMEFSNDEILIIRKSK</sequence>
<gene>
    <name evidence="1" type="ORF">GCM10022291_32640</name>
</gene>
<name>A0ABP8CHS2_9FLAO</name>
<dbReference type="EMBL" id="BAABCA010000007">
    <property type="protein sequence ID" value="GAA4239207.1"/>
    <property type="molecule type" value="Genomic_DNA"/>
</dbReference>
<organism evidence="1 2">
    <name type="scientific">Postechiella marina</name>
    <dbReference type="NCBI Taxonomy" id="943941"/>
    <lineage>
        <taxon>Bacteria</taxon>
        <taxon>Pseudomonadati</taxon>
        <taxon>Bacteroidota</taxon>
        <taxon>Flavobacteriia</taxon>
        <taxon>Flavobacteriales</taxon>
        <taxon>Flavobacteriaceae</taxon>
        <taxon>Postechiella</taxon>
    </lineage>
</organism>
<proteinExistence type="predicted"/>
<protein>
    <submittedName>
        <fullName evidence="1">Uncharacterized protein</fullName>
    </submittedName>
</protein>